<organismHost>
    <name type="scientific">Paramecium bursaria</name>
    <dbReference type="NCBI Taxonomy" id="74790"/>
</organismHost>
<accession>A7J6Z9</accession>
<organism evidence="1 2">
    <name type="scientific">Paramecium bursaria Chlorella virus FR483</name>
    <name type="common">PBCV-FR483</name>
    <dbReference type="NCBI Taxonomy" id="399781"/>
    <lineage>
        <taxon>Viruses</taxon>
        <taxon>Varidnaviria</taxon>
        <taxon>Bamfordvirae</taxon>
        <taxon>Nucleocytoviricota</taxon>
        <taxon>Megaviricetes</taxon>
        <taxon>Algavirales</taxon>
        <taxon>Phycodnaviridae</taxon>
        <taxon>Chlorovirus</taxon>
        <taxon>Chlorovirus conductrix</taxon>
        <taxon>Paramecium bursaria Chlorella virus A1</taxon>
    </lineage>
</organism>
<dbReference type="EMBL" id="DQ890022">
    <property type="protein sequence ID" value="ABT15580.1"/>
    <property type="molecule type" value="Genomic_DNA"/>
</dbReference>
<proteinExistence type="predicted"/>
<evidence type="ECO:0000313" key="2">
    <source>
        <dbReference type="Proteomes" id="UP000204095"/>
    </source>
</evidence>
<gene>
    <name evidence="1" type="primary">n295L</name>
    <name evidence="1" type="ORF">FR483_n295L</name>
</gene>
<reference evidence="1 2" key="1">
    <citation type="journal article" date="2007" name="Virology">
        <title>Sequence and annotation of the 314-kb MT325 and the 321-kb FR483 viruses that infect Chlorella Pbi.</title>
        <authorList>
            <person name="Fitzgerald L.A."/>
            <person name="Graves M.V."/>
            <person name="Li X."/>
            <person name="Feldblyum T."/>
            <person name="Hartigan J."/>
            <person name="Van Etten J.L."/>
        </authorList>
    </citation>
    <scope>NUCLEOTIDE SEQUENCE [LARGE SCALE GENOMIC DNA]</scope>
    <source>
        <strain evidence="1 2">FR483</strain>
    </source>
</reference>
<protein>
    <submittedName>
        <fullName evidence="1">Uncharacterized protein n295L</fullName>
    </submittedName>
</protein>
<dbReference type="GeneID" id="5469827"/>
<dbReference type="RefSeq" id="YP_001425927.1">
    <property type="nucleotide sequence ID" value="NC_008603.1"/>
</dbReference>
<evidence type="ECO:0000313" key="1">
    <source>
        <dbReference type="EMBL" id="ABT15580.1"/>
    </source>
</evidence>
<dbReference type="KEGG" id="vg:5469827"/>
<sequence length="102" mass="11366">MLTAFPIFQSPPPFVNRFRSSVLMTSSGLGVDGSGVEGLYCLSRRDWFPGPTSLYFEDTILIASACVSPLFLRELYKVHTSFQFSPALGIIDEGLYWSDSLF</sequence>
<dbReference type="Proteomes" id="UP000204095">
    <property type="component" value="Segment"/>
</dbReference>
<name>A7J6Z9_PBCVF</name>